<dbReference type="RefSeq" id="WP_021605215.1">
    <property type="nucleotide sequence ID" value="NZ_KE951562.1"/>
</dbReference>
<reference evidence="1 2" key="1">
    <citation type="submission" date="2013-06" db="EMBL/GenBank/DDBJ databases">
        <authorList>
            <person name="Weinstock G."/>
            <person name="Sodergren E."/>
            <person name="Lobos E.A."/>
            <person name="Fulton L."/>
            <person name="Fulton R."/>
            <person name="Courtney L."/>
            <person name="Fronick C."/>
            <person name="O'Laughlin M."/>
            <person name="Godfrey J."/>
            <person name="Wilson R.M."/>
            <person name="Miner T."/>
            <person name="Farmer C."/>
            <person name="Delehaunty K."/>
            <person name="Cordes M."/>
            <person name="Minx P."/>
            <person name="Tomlinson C."/>
            <person name="Chen J."/>
            <person name="Wollam A."/>
            <person name="Pepin K.H."/>
            <person name="Bhonagiri V."/>
            <person name="Zhang X."/>
            <person name="Warren W."/>
            <person name="Mitreva M."/>
            <person name="Mardis E.R."/>
            <person name="Wilson R.K."/>
        </authorList>
    </citation>
    <scope>NUCLEOTIDE SEQUENCE [LARGE SCALE GENOMIC DNA]</scope>
    <source>
        <strain evidence="1 2">F0510</strain>
    </source>
</reference>
<evidence type="ECO:0008006" key="3">
    <source>
        <dbReference type="Google" id="ProtNLM"/>
    </source>
</evidence>
<comment type="caution">
    <text evidence="1">The sequence shown here is derived from an EMBL/GenBank/DDBJ whole genome shotgun (WGS) entry which is preliminary data.</text>
</comment>
<dbReference type="EMBL" id="AWSD01000046">
    <property type="protein sequence ID" value="ERH21778.1"/>
    <property type="molecule type" value="Genomic_DNA"/>
</dbReference>
<dbReference type="AlphaFoldDB" id="U1RQ51"/>
<dbReference type="Proteomes" id="UP000016498">
    <property type="component" value="Unassembled WGS sequence"/>
</dbReference>
<accession>U1RQ51</accession>
<organism evidence="1 2">
    <name type="scientific">Actinomyces johnsonii F0510</name>
    <dbReference type="NCBI Taxonomy" id="1227262"/>
    <lineage>
        <taxon>Bacteria</taxon>
        <taxon>Bacillati</taxon>
        <taxon>Actinomycetota</taxon>
        <taxon>Actinomycetes</taxon>
        <taxon>Actinomycetales</taxon>
        <taxon>Actinomycetaceae</taxon>
        <taxon>Actinomyces</taxon>
    </lineage>
</organism>
<evidence type="ECO:0000313" key="1">
    <source>
        <dbReference type="EMBL" id="ERH21778.1"/>
    </source>
</evidence>
<sequence length="238" mass="24318">MNASGSGRSTALERALDKAIAIPAARIEERAARMRRDRPGADAAELVEMAASRFRRDAGLSSGAVGASAALPAISTGAAAALTVGQSAAFIASAVTYVLTVAEIQGIHVVDAERRRALVLSALLGKEGSEAVQGQLGLSTMFWAAQVLMQMPLPTVKSINARLIKRVAKRSAAKGGALALGRLIPFGIGAAIGWSGGRALANQVIEGAQAALGPQLVLGGHGTYISDMNDPSVEVIDV</sequence>
<evidence type="ECO:0000313" key="2">
    <source>
        <dbReference type="Proteomes" id="UP000016498"/>
    </source>
</evidence>
<protein>
    <recommendedName>
        <fullName evidence="3">Tat pathway signal sequence domain protein</fullName>
    </recommendedName>
</protein>
<dbReference type="PATRIC" id="fig|1227262.3.peg.367"/>
<dbReference type="OrthoDB" id="5244605at2"/>
<gene>
    <name evidence="1" type="ORF">HMPREF1549_00461</name>
</gene>
<proteinExistence type="predicted"/>
<dbReference type="HOGENOM" id="CLU_058821_2_1_11"/>
<name>U1RQ51_9ACTO</name>